<comment type="caution">
    <text evidence="1">The sequence shown here is derived from an EMBL/GenBank/DDBJ whole genome shotgun (WGS) entry which is preliminary data.</text>
</comment>
<proteinExistence type="predicted"/>
<dbReference type="PANTHER" id="PTHR30528:SF0">
    <property type="entry name" value="CYTOPLASMIC PROTEIN"/>
    <property type="match status" value="1"/>
</dbReference>
<keyword evidence="2" id="KW-1185">Reference proteome</keyword>
<name>A0ABN2U869_9MICO</name>
<organism evidence="1 2">
    <name type="scientific">Agromyces tropicus</name>
    <dbReference type="NCBI Taxonomy" id="555371"/>
    <lineage>
        <taxon>Bacteria</taxon>
        <taxon>Bacillati</taxon>
        <taxon>Actinomycetota</taxon>
        <taxon>Actinomycetes</taxon>
        <taxon>Micrococcales</taxon>
        <taxon>Microbacteriaceae</taxon>
        <taxon>Agromyces</taxon>
    </lineage>
</organism>
<accession>A0ABN2U869</accession>
<evidence type="ECO:0000313" key="1">
    <source>
        <dbReference type="EMBL" id="GAA2030715.1"/>
    </source>
</evidence>
<gene>
    <name evidence="1" type="ORF">GCM10009819_13100</name>
</gene>
<dbReference type="PANTHER" id="PTHR30528">
    <property type="entry name" value="CYTOPLASMIC PROTEIN"/>
    <property type="match status" value="1"/>
</dbReference>
<evidence type="ECO:0000313" key="2">
    <source>
        <dbReference type="Proteomes" id="UP001501196"/>
    </source>
</evidence>
<dbReference type="Proteomes" id="UP001501196">
    <property type="component" value="Unassembled WGS sequence"/>
</dbReference>
<reference evidence="1 2" key="1">
    <citation type="journal article" date="2019" name="Int. J. Syst. Evol. Microbiol.">
        <title>The Global Catalogue of Microorganisms (GCM) 10K type strain sequencing project: providing services to taxonomists for standard genome sequencing and annotation.</title>
        <authorList>
            <consortium name="The Broad Institute Genomics Platform"/>
            <consortium name="The Broad Institute Genome Sequencing Center for Infectious Disease"/>
            <person name="Wu L."/>
            <person name="Ma J."/>
        </authorList>
    </citation>
    <scope>NUCLEOTIDE SEQUENCE [LARGE SCALE GENOMIC DNA]</scope>
    <source>
        <strain evidence="1 2">JCM 15672</strain>
    </source>
</reference>
<dbReference type="Pfam" id="PF06224">
    <property type="entry name" value="AlkZ-like"/>
    <property type="match status" value="1"/>
</dbReference>
<dbReference type="InterPro" id="IPR009351">
    <property type="entry name" value="AlkZ-like"/>
</dbReference>
<sequence length="376" mass="41911">MRMVPTLSRSQARRIAVRAQALEAERPADVLDVVRRLTFIKVDPVSAVAPSADVVLWSRLGEAYDPADLTRALEVDRTLFELDLMIRPMEDLPLFRPIMRAAPAYERTRDWLAANATFRGDVLVRLSAEGPLPATEIPDTSAVPWSSTGWTNDRNVQRMLELLGDRGELAVAGRRDGARLWDLAERVYPAAPAALTDDDLDDDAAYRRRNERRLASLGILREGRGSSSPGEPIDTRGIGEPVQVEGLRGTWRVDPEALARVDEPLAPRTALLSPLDRLVFDRRRLGELWGVEYVLEMYKPRDQRRWGYWAMPILHGDRLVGKVDATADREAGALRVDAIHEDEPFTREVVEAVFGELDSLAAWLGLEVAGRAVGLG</sequence>
<protein>
    <submittedName>
        <fullName evidence="1">Winged helix-turn-helix domain-containing protein</fullName>
    </submittedName>
</protein>
<dbReference type="EMBL" id="BAAAPW010000002">
    <property type="protein sequence ID" value="GAA2030715.1"/>
    <property type="molecule type" value="Genomic_DNA"/>
</dbReference>